<proteinExistence type="predicted"/>
<dbReference type="EMBL" id="JAKKDU010000001">
    <property type="protein sequence ID" value="MCF7566805.1"/>
    <property type="molecule type" value="Genomic_DNA"/>
</dbReference>
<evidence type="ECO:0000313" key="2">
    <source>
        <dbReference type="Proteomes" id="UP001199795"/>
    </source>
</evidence>
<evidence type="ECO:0000313" key="1">
    <source>
        <dbReference type="EMBL" id="MCF7566805.1"/>
    </source>
</evidence>
<dbReference type="RefSeq" id="WP_237238141.1">
    <property type="nucleotide sequence ID" value="NZ_JAKKDU010000001.1"/>
</dbReference>
<organism evidence="1 2">
    <name type="scientific">Wocania arenilitoris</name>
    <dbReference type="NCBI Taxonomy" id="2044858"/>
    <lineage>
        <taxon>Bacteria</taxon>
        <taxon>Pseudomonadati</taxon>
        <taxon>Bacteroidota</taxon>
        <taxon>Flavobacteriia</taxon>
        <taxon>Flavobacteriales</taxon>
        <taxon>Flavobacteriaceae</taxon>
        <taxon>Wocania</taxon>
    </lineage>
</organism>
<sequence length="156" mass="17810">MKPLKNISFILLLLVIMSSFLHCSSTKKLQSEIPFEIGDVYYQDWVTGEKGGGSGVNLFIPIILNPNNIILDSIYFRGEQSKLEMTNKTLYVGRFQDDSNEKEDIIMSNEPFAEYGNKVPEFPKKIPFKLKANACVISYKQGIKIKYFKIEGLTKK</sequence>
<name>A0AAE3EN02_9FLAO</name>
<keyword evidence="2" id="KW-1185">Reference proteome</keyword>
<gene>
    <name evidence="1" type="ORF">L3X37_00290</name>
</gene>
<reference evidence="1" key="1">
    <citation type="submission" date="2022-01" db="EMBL/GenBank/DDBJ databases">
        <title>Draft genome sequence of Sabulilitoribacter arenilitoris KCTC 52401.</title>
        <authorList>
            <person name="Oh J.-S."/>
        </authorList>
    </citation>
    <scope>NUCLEOTIDE SEQUENCE</scope>
    <source>
        <strain evidence="1">HMF6543</strain>
    </source>
</reference>
<accession>A0AAE3EN02</accession>
<dbReference type="Proteomes" id="UP001199795">
    <property type="component" value="Unassembled WGS sequence"/>
</dbReference>
<comment type="caution">
    <text evidence="1">The sequence shown here is derived from an EMBL/GenBank/DDBJ whole genome shotgun (WGS) entry which is preliminary data.</text>
</comment>
<protein>
    <submittedName>
        <fullName evidence="1">Uncharacterized protein</fullName>
    </submittedName>
</protein>
<dbReference type="AlphaFoldDB" id="A0AAE3EN02"/>